<dbReference type="SUPFAM" id="SSF50129">
    <property type="entry name" value="GroES-like"/>
    <property type="match status" value="1"/>
</dbReference>
<dbReference type="WBParaSite" id="TCLT_0000916701-mRNA-1">
    <property type="protein sequence ID" value="TCLT_0000916701-mRNA-1"/>
    <property type="gene ID" value="TCLT_0000916701"/>
</dbReference>
<keyword evidence="9" id="KW-0496">Mitochondrion</keyword>
<dbReference type="Gene3D" id="3.40.50.720">
    <property type="entry name" value="NAD(P)-binding Rossmann-like Domain"/>
    <property type="match status" value="1"/>
</dbReference>
<dbReference type="Proteomes" id="UP000276776">
    <property type="component" value="Unassembled WGS sequence"/>
</dbReference>
<dbReference type="OMA" id="WLMTWIR"/>
<comment type="subcellular location">
    <subcellularLocation>
        <location evidence="1">Mitochondrion</location>
    </subcellularLocation>
</comment>
<sequence length="373" mass="42154">MYSLRRIWTVSHLSSSYRSLTSKQLVYDTNGDPENVLHLRTVEIDSKPGPGRVRIRYLASPVNPADINQIQGVYPIKPQLPAVGGNEMVGEVEETGDDVSRVRCGDRVIASNSGLGTWQTYANIDEKDLVKIDRSLPVEAAATFQVNPPTAYRMLKDFINLKPGDLIIQNGSNSAVGRAVIQLAKIWGFRTVNIIRERPDFSEVADELRSFGADKVIGERELQNEKKNINARLALNCVGGRSALLLISCLGIEGVMVTYGGMSKQLIQAPTGPFIFKNIQLRGFWISQWYKQHENEKVKKQICPKNYFKNVALKQVFDNIVLQEREKMFSELTDFIQTGKFRPPNFDKLNLDDWQKAISNTMKSVNRKQLFVF</sequence>
<dbReference type="Gene3D" id="3.90.180.10">
    <property type="entry name" value="Medium-chain alcohol dehydrogenases, catalytic domain"/>
    <property type="match status" value="1"/>
</dbReference>
<evidence type="ECO:0000313" key="17">
    <source>
        <dbReference type="Proteomes" id="UP000276776"/>
    </source>
</evidence>
<keyword evidence="6" id="KW-0809">Transit peptide</keyword>
<comment type="catalytic activity">
    <reaction evidence="14">
        <text>a 2,3-saturated acyl-[ACP] + NADP(+) = a (2E)-enoyl-[ACP] + NADPH + H(+)</text>
        <dbReference type="Rhea" id="RHEA:22564"/>
        <dbReference type="Rhea" id="RHEA-COMP:9925"/>
        <dbReference type="Rhea" id="RHEA-COMP:9926"/>
        <dbReference type="ChEBI" id="CHEBI:15378"/>
        <dbReference type="ChEBI" id="CHEBI:57783"/>
        <dbReference type="ChEBI" id="CHEBI:58349"/>
        <dbReference type="ChEBI" id="CHEBI:78784"/>
        <dbReference type="ChEBI" id="CHEBI:78785"/>
        <dbReference type="EC" id="1.3.1.104"/>
    </reaction>
</comment>
<dbReference type="Pfam" id="PF00107">
    <property type="entry name" value="ADH_zinc_N"/>
    <property type="match status" value="1"/>
</dbReference>
<evidence type="ECO:0000313" key="16">
    <source>
        <dbReference type="EMBL" id="VDN06769.1"/>
    </source>
</evidence>
<dbReference type="Pfam" id="PF08240">
    <property type="entry name" value="ADH_N"/>
    <property type="match status" value="1"/>
</dbReference>
<proteinExistence type="inferred from homology"/>
<evidence type="ECO:0000256" key="3">
    <source>
        <dbReference type="ARBA" id="ARBA00022516"/>
    </source>
</evidence>
<evidence type="ECO:0000259" key="15">
    <source>
        <dbReference type="SMART" id="SM00829"/>
    </source>
</evidence>
<evidence type="ECO:0000256" key="4">
    <source>
        <dbReference type="ARBA" id="ARBA00022832"/>
    </source>
</evidence>
<evidence type="ECO:0000256" key="9">
    <source>
        <dbReference type="ARBA" id="ARBA00023128"/>
    </source>
</evidence>
<dbReference type="FunFam" id="3.40.50.720:FF:000112">
    <property type="entry name" value="Enoyl-[acyl-carrier-protein] reductase 1, mitochondrial"/>
    <property type="match status" value="1"/>
</dbReference>
<dbReference type="InterPro" id="IPR013154">
    <property type="entry name" value="ADH-like_N"/>
</dbReference>
<dbReference type="SUPFAM" id="SSF51735">
    <property type="entry name" value="NAD(P)-binding Rossmann-fold domains"/>
    <property type="match status" value="1"/>
</dbReference>
<keyword evidence="17" id="KW-1185">Reference proteome</keyword>
<reference evidence="18" key="1">
    <citation type="submission" date="2017-02" db="UniProtKB">
        <authorList>
            <consortium name="WormBaseParasite"/>
        </authorList>
    </citation>
    <scope>IDENTIFICATION</scope>
</reference>
<dbReference type="AlphaFoldDB" id="A0A0N5D7V2"/>
<evidence type="ECO:0000256" key="1">
    <source>
        <dbReference type="ARBA" id="ARBA00004173"/>
    </source>
</evidence>
<dbReference type="EMBL" id="UYYF01004742">
    <property type="protein sequence ID" value="VDN06769.1"/>
    <property type="molecule type" value="Genomic_DNA"/>
</dbReference>
<evidence type="ECO:0000256" key="14">
    <source>
        <dbReference type="ARBA" id="ARBA00048843"/>
    </source>
</evidence>
<dbReference type="EC" id="1.3.1.104" evidence="11"/>
<protein>
    <recommendedName>
        <fullName evidence="12">Enoyl-[acyl-carrier-protein] reductase, mitochondrial</fullName>
        <ecNumber evidence="11">1.3.1.104</ecNumber>
    </recommendedName>
    <alternativeName>
        <fullName evidence="13">2-enoyl thioester reductase</fullName>
    </alternativeName>
</protein>
<evidence type="ECO:0000256" key="8">
    <source>
        <dbReference type="ARBA" id="ARBA00023098"/>
    </source>
</evidence>
<evidence type="ECO:0000256" key="6">
    <source>
        <dbReference type="ARBA" id="ARBA00022946"/>
    </source>
</evidence>
<keyword evidence="8" id="KW-0443">Lipid metabolism</keyword>
<dbReference type="PANTHER" id="PTHR43981:SF2">
    <property type="entry name" value="ENOYL-[ACYL-CARRIER-PROTEIN] REDUCTASE, MITOCHONDRIAL"/>
    <property type="match status" value="1"/>
</dbReference>
<name>A0A0N5D7V2_THECL</name>
<evidence type="ECO:0000256" key="2">
    <source>
        <dbReference type="ARBA" id="ARBA00010371"/>
    </source>
</evidence>
<evidence type="ECO:0000256" key="7">
    <source>
        <dbReference type="ARBA" id="ARBA00023002"/>
    </source>
</evidence>
<organism evidence="18">
    <name type="scientific">Thelazia callipaeda</name>
    <name type="common">Oriental eyeworm</name>
    <name type="synonym">Parasitic nematode</name>
    <dbReference type="NCBI Taxonomy" id="103827"/>
    <lineage>
        <taxon>Eukaryota</taxon>
        <taxon>Metazoa</taxon>
        <taxon>Ecdysozoa</taxon>
        <taxon>Nematoda</taxon>
        <taxon>Chromadorea</taxon>
        <taxon>Rhabditida</taxon>
        <taxon>Spirurina</taxon>
        <taxon>Spiruromorpha</taxon>
        <taxon>Thelazioidea</taxon>
        <taxon>Thelaziidae</taxon>
        <taxon>Thelazia</taxon>
    </lineage>
</organism>
<accession>A0A0N5D7V2</accession>
<evidence type="ECO:0000256" key="10">
    <source>
        <dbReference type="ARBA" id="ARBA00023160"/>
    </source>
</evidence>
<feature type="domain" description="Enoyl reductase (ER)" evidence="15">
    <location>
        <begin position="31"/>
        <end position="371"/>
    </location>
</feature>
<keyword evidence="5" id="KW-0521">NADP</keyword>
<evidence type="ECO:0000256" key="11">
    <source>
        <dbReference type="ARBA" id="ARBA00038963"/>
    </source>
</evidence>
<dbReference type="OrthoDB" id="7482721at2759"/>
<keyword evidence="7" id="KW-0560">Oxidoreductase</keyword>
<comment type="similarity">
    <text evidence="2">Belongs to the zinc-containing alcohol dehydrogenase family. Quinone oxidoreductase subfamily.</text>
</comment>
<dbReference type="FunFam" id="3.90.180.10:FF:000010">
    <property type="entry name" value="Enoyl-[acyl-carrier-protein] reductase, mitochondrial"/>
    <property type="match status" value="1"/>
</dbReference>
<dbReference type="InterPro" id="IPR020843">
    <property type="entry name" value="ER"/>
</dbReference>
<dbReference type="InterPro" id="IPR051034">
    <property type="entry name" value="Mito_Enoyl-ACP_Reductase"/>
</dbReference>
<evidence type="ECO:0000313" key="18">
    <source>
        <dbReference type="WBParaSite" id="TCLT_0000916701-mRNA-1"/>
    </source>
</evidence>
<evidence type="ECO:0000256" key="13">
    <source>
        <dbReference type="ARBA" id="ARBA00042123"/>
    </source>
</evidence>
<dbReference type="STRING" id="103827.A0A0N5D7V2"/>
<dbReference type="InterPro" id="IPR011032">
    <property type="entry name" value="GroES-like_sf"/>
</dbReference>
<dbReference type="GO" id="GO:0141148">
    <property type="term" value="F:enoyl-[acyl-carrier-protein] reductase (NADPH) activity"/>
    <property type="evidence" value="ECO:0007669"/>
    <property type="project" value="UniProtKB-EC"/>
</dbReference>
<gene>
    <name evidence="16" type="ORF">TCLT_LOCUS9156</name>
</gene>
<evidence type="ECO:0000256" key="12">
    <source>
        <dbReference type="ARBA" id="ARBA00041058"/>
    </source>
</evidence>
<keyword evidence="10" id="KW-0275">Fatty acid biosynthesis</keyword>
<keyword evidence="3" id="KW-0444">Lipid biosynthesis</keyword>
<dbReference type="CDD" id="cd08290">
    <property type="entry name" value="ETR"/>
    <property type="match status" value="1"/>
</dbReference>
<dbReference type="GO" id="GO:0005739">
    <property type="term" value="C:mitochondrion"/>
    <property type="evidence" value="ECO:0007669"/>
    <property type="project" value="UniProtKB-SubCell"/>
</dbReference>
<dbReference type="PANTHER" id="PTHR43981">
    <property type="entry name" value="ENOYL-[ACYL-CARRIER-PROTEIN] REDUCTASE, MITOCHONDRIAL"/>
    <property type="match status" value="1"/>
</dbReference>
<dbReference type="InterPro" id="IPR013149">
    <property type="entry name" value="ADH-like_C"/>
</dbReference>
<keyword evidence="4" id="KW-0276">Fatty acid metabolism</keyword>
<dbReference type="InterPro" id="IPR036291">
    <property type="entry name" value="NAD(P)-bd_dom_sf"/>
</dbReference>
<dbReference type="GO" id="GO:0006633">
    <property type="term" value="P:fatty acid biosynthetic process"/>
    <property type="evidence" value="ECO:0007669"/>
    <property type="project" value="UniProtKB-KW"/>
</dbReference>
<reference evidence="16 17" key="2">
    <citation type="submission" date="2018-11" db="EMBL/GenBank/DDBJ databases">
        <authorList>
            <consortium name="Pathogen Informatics"/>
        </authorList>
    </citation>
    <scope>NUCLEOTIDE SEQUENCE [LARGE SCALE GENOMIC DNA]</scope>
</reference>
<evidence type="ECO:0000256" key="5">
    <source>
        <dbReference type="ARBA" id="ARBA00022857"/>
    </source>
</evidence>
<dbReference type="SMART" id="SM00829">
    <property type="entry name" value="PKS_ER"/>
    <property type="match status" value="1"/>
</dbReference>